<reference evidence="11 12" key="1">
    <citation type="journal article" date="2017" name="Int. J. Syst. Evol. Microbiol.">
        <title>Macrococcus canis sp. nov., a skin bacterium associated with infections in dogs.</title>
        <authorList>
            <person name="Gobeli Brawand S."/>
            <person name="Cotting K."/>
            <person name="Gomez-Sanz E."/>
            <person name="Collaud A."/>
            <person name="Thomann A."/>
            <person name="Brodard I."/>
            <person name="Rodriguez-Campos S."/>
            <person name="Strauss C."/>
            <person name="Perreten V."/>
        </authorList>
    </citation>
    <scope>NUCLEOTIDE SEQUENCE [LARGE SCALE GENOMIC DNA]</scope>
    <source>
        <strain evidence="11 12">KM45013</strain>
    </source>
</reference>
<dbReference type="Proteomes" id="UP000194154">
    <property type="component" value="Chromosome"/>
</dbReference>
<dbReference type="GO" id="GO:0062054">
    <property type="term" value="F:fluoride channel activity"/>
    <property type="evidence" value="ECO:0007669"/>
    <property type="project" value="UniProtKB-UniRule"/>
</dbReference>
<keyword evidence="4 10" id="KW-1133">Transmembrane helix</keyword>
<comment type="activity regulation">
    <text evidence="10">Na(+) is not transported, but it plays an essential structural role and its presence is essential for fluoride channel function.</text>
</comment>
<keyword evidence="10" id="KW-0479">Metal-binding</keyword>
<dbReference type="GO" id="GO:0046872">
    <property type="term" value="F:metal ion binding"/>
    <property type="evidence" value="ECO:0007669"/>
    <property type="project" value="UniProtKB-KW"/>
</dbReference>
<keyword evidence="2 10" id="KW-1003">Cell membrane</keyword>
<evidence type="ECO:0000256" key="9">
    <source>
        <dbReference type="ARBA" id="ARBA00049940"/>
    </source>
</evidence>
<protein>
    <recommendedName>
        <fullName evidence="10">Fluoride-specific ion channel FluC</fullName>
    </recommendedName>
</protein>
<keyword evidence="12" id="KW-1185">Reference proteome</keyword>
<evidence type="ECO:0000256" key="6">
    <source>
        <dbReference type="ARBA" id="ARBA00023303"/>
    </source>
</evidence>
<sequence length="111" mass="12110">MLFIVMSMLGAASRYGFSLIFENIWATLFVNVIGAFLMGYSSTALKTRLHPRHYKAMTSGFLGSFTTFSTMSKETYVLVTTGAYPMLALYLVLTIVGGFLLCLLGVKAGAQ</sequence>
<feature type="transmembrane region" description="Helical" evidence="10">
    <location>
        <begin position="24"/>
        <end position="42"/>
    </location>
</feature>
<dbReference type="EMBL" id="CP021059">
    <property type="protein sequence ID" value="ARQ07551.1"/>
    <property type="molecule type" value="Genomic_DNA"/>
</dbReference>
<dbReference type="AlphaFoldDB" id="A0A1W7ADB3"/>
<dbReference type="KEGG" id="mcak:MCCS_19250"/>
<feature type="binding site" evidence="10">
    <location>
        <position position="66"/>
    </location>
    <ligand>
        <name>Na(+)</name>
        <dbReference type="ChEBI" id="CHEBI:29101"/>
        <note>structural</note>
    </ligand>
</feature>
<evidence type="ECO:0000256" key="3">
    <source>
        <dbReference type="ARBA" id="ARBA00022692"/>
    </source>
</evidence>
<evidence type="ECO:0000256" key="10">
    <source>
        <dbReference type="HAMAP-Rule" id="MF_00454"/>
    </source>
</evidence>
<evidence type="ECO:0000256" key="8">
    <source>
        <dbReference type="ARBA" id="ARBA00035585"/>
    </source>
</evidence>
<evidence type="ECO:0000313" key="11">
    <source>
        <dbReference type="EMBL" id="ARQ07551.1"/>
    </source>
</evidence>
<comment type="function">
    <text evidence="9 10">Fluoride-specific ion channel. Important for reducing fluoride concentration in the cell, thus reducing its toxicity.</text>
</comment>
<dbReference type="PANTHER" id="PTHR28259">
    <property type="entry name" value="FLUORIDE EXPORT PROTEIN 1-RELATED"/>
    <property type="match status" value="1"/>
</dbReference>
<evidence type="ECO:0000256" key="5">
    <source>
        <dbReference type="ARBA" id="ARBA00023136"/>
    </source>
</evidence>
<keyword evidence="3 10" id="KW-0812">Transmembrane</keyword>
<comment type="subcellular location">
    <subcellularLocation>
        <location evidence="1 10">Cell membrane</location>
        <topology evidence="1 10">Multi-pass membrane protein</topology>
    </subcellularLocation>
</comment>
<keyword evidence="10" id="KW-0813">Transport</keyword>
<feature type="transmembrane region" description="Helical" evidence="10">
    <location>
        <begin position="83"/>
        <end position="106"/>
    </location>
</feature>
<feature type="binding site" evidence="10">
    <location>
        <position position="63"/>
    </location>
    <ligand>
        <name>Na(+)</name>
        <dbReference type="ChEBI" id="CHEBI:29101"/>
        <note>structural</note>
    </ligand>
</feature>
<dbReference type="RefSeq" id="WP_086043105.1">
    <property type="nucleotide sequence ID" value="NZ_CBCRZA010000004.1"/>
</dbReference>
<dbReference type="HAMAP" id="MF_00454">
    <property type="entry name" value="FluC"/>
    <property type="match status" value="1"/>
</dbReference>
<evidence type="ECO:0000256" key="2">
    <source>
        <dbReference type="ARBA" id="ARBA00022475"/>
    </source>
</evidence>
<keyword evidence="6 10" id="KW-0407">Ion channel</keyword>
<dbReference type="Pfam" id="PF02537">
    <property type="entry name" value="CRCB"/>
    <property type="match status" value="1"/>
</dbReference>
<dbReference type="STRING" id="1855823.MCCS_19250"/>
<dbReference type="PANTHER" id="PTHR28259:SF1">
    <property type="entry name" value="FLUORIDE EXPORT PROTEIN 1-RELATED"/>
    <property type="match status" value="1"/>
</dbReference>
<dbReference type="GO" id="GO:0005886">
    <property type="term" value="C:plasma membrane"/>
    <property type="evidence" value="ECO:0007669"/>
    <property type="project" value="UniProtKB-SubCell"/>
</dbReference>
<dbReference type="GO" id="GO:0140114">
    <property type="term" value="P:cellular detoxification of fluoride"/>
    <property type="evidence" value="ECO:0007669"/>
    <property type="project" value="UniProtKB-UniRule"/>
</dbReference>
<keyword evidence="10" id="KW-0915">Sodium</keyword>
<comment type="catalytic activity">
    <reaction evidence="8">
        <text>fluoride(in) = fluoride(out)</text>
        <dbReference type="Rhea" id="RHEA:76159"/>
        <dbReference type="ChEBI" id="CHEBI:17051"/>
    </reaction>
    <physiologicalReaction direction="left-to-right" evidence="8">
        <dbReference type="Rhea" id="RHEA:76160"/>
    </physiologicalReaction>
</comment>
<evidence type="ECO:0000256" key="1">
    <source>
        <dbReference type="ARBA" id="ARBA00004651"/>
    </source>
</evidence>
<comment type="similarity">
    <text evidence="7 10">Belongs to the fluoride channel Fluc/FEX (TC 1.A.43) family.</text>
</comment>
<keyword evidence="10" id="KW-0406">Ion transport</keyword>
<feature type="transmembrane region" description="Helical" evidence="10">
    <location>
        <begin position="54"/>
        <end position="71"/>
    </location>
</feature>
<evidence type="ECO:0000256" key="4">
    <source>
        <dbReference type="ARBA" id="ARBA00022989"/>
    </source>
</evidence>
<accession>A0A1W7ADB3</accession>
<evidence type="ECO:0000313" key="12">
    <source>
        <dbReference type="Proteomes" id="UP000194154"/>
    </source>
</evidence>
<name>A0A1W7ADB3_9STAP</name>
<keyword evidence="5 10" id="KW-0472">Membrane</keyword>
<dbReference type="OrthoDB" id="9799631at2"/>
<evidence type="ECO:0000256" key="7">
    <source>
        <dbReference type="ARBA" id="ARBA00035120"/>
    </source>
</evidence>
<proteinExistence type="inferred from homology"/>
<organism evidence="11 12">
    <name type="scientific">Macrococcoides canis</name>
    <dbReference type="NCBI Taxonomy" id="1855823"/>
    <lineage>
        <taxon>Bacteria</taxon>
        <taxon>Bacillati</taxon>
        <taxon>Bacillota</taxon>
        <taxon>Bacilli</taxon>
        <taxon>Bacillales</taxon>
        <taxon>Staphylococcaceae</taxon>
        <taxon>Macrococcoides</taxon>
    </lineage>
</organism>
<dbReference type="InterPro" id="IPR003691">
    <property type="entry name" value="FluC"/>
</dbReference>
<dbReference type="GeneID" id="35296017"/>
<gene>
    <name evidence="10" type="primary">fluC</name>
    <name evidence="10" type="synonym">crcB</name>
    <name evidence="11" type="ORF">MCCS_19250</name>
</gene>